<dbReference type="RefSeq" id="WP_071387868.1">
    <property type="nucleotide sequence ID" value="NZ_MLQS01000001.1"/>
</dbReference>
<dbReference type="EMBL" id="MLQS01000001">
    <property type="protein sequence ID" value="OIJ21248.1"/>
    <property type="molecule type" value="Genomic_DNA"/>
</dbReference>
<dbReference type="OrthoDB" id="9801083at2"/>
<evidence type="ECO:0000313" key="3">
    <source>
        <dbReference type="EMBL" id="OIJ21248.1"/>
    </source>
</evidence>
<keyword evidence="4" id="KW-1185">Reference proteome</keyword>
<keyword evidence="2" id="KW-0535">Nitrogen fixation</keyword>
<dbReference type="AlphaFoldDB" id="A0A1S2M948"/>
<evidence type="ECO:0000256" key="1">
    <source>
        <dbReference type="ARBA" id="ARBA00008027"/>
    </source>
</evidence>
<dbReference type="Pfam" id="PF04319">
    <property type="entry name" value="NifZ"/>
    <property type="match status" value="1"/>
</dbReference>
<protein>
    <submittedName>
        <fullName evidence="3">Nitrogen fixation protein NifZ</fullName>
    </submittedName>
</protein>
<sequence length="80" mass="9149">MLYKYDLDERVVITKDLRNDGTVPNYERGEIIVKKGTEGVVVDHGYFLQDILIYSVYLSGGFIVGCMERELQSLDKEETA</sequence>
<dbReference type="STRING" id="472963.BKP45_00235"/>
<organism evidence="3 4">
    <name type="scientific">Anaerobacillus alkalidiazotrophicus</name>
    <dbReference type="NCBI Taxonomy" id="472963"/>
    <lineage>
        <taxon>Bacteria</taxon>
        <taxon>Bacillati</taxon>
        <taxon>Bacillota</taxon>
        <taxon>Bacilli</taxon>
        <taxon>Bacillales</taxon>
        <taxon>Bacillaceae</taxon>
        <taxon>Anaerobacillus</taxon>
    </lineage>
</organism>
<comment type="similarity">
    <text evidence="1">Belongs to the NifZ family.</text>
</comment>
<dbReference type="GO" id="GO:0009399">
    <property type="term" value="P:nitrogen fixation"/>
    <property type="evidence" value="ECO:0007669"/>
    <property type="project" value="InterPro"/>
</dbReference>
<comment type="caution">
    <text evidence="3">The sequence shown here is derived from an EMBL/GenBank/DDBJ whole genome shotgun (WGS) entry which is preliminary data.</text>
</comment>
<dbReference type="InterPro" id="IPR007415">
    <property type="entry name" value="Nitrogenase_MoFe_mat_NifZ"/>
</dbReference>
<accession>A0A1S2M948</accession>
<proteinExistence type="inferred from homology"/>
<evidence type="ECO:0000313" key="4">
    <source>
        <dbReference type="Proteomes" id="UP000180057"/>
    </source>
</evidence>
<gene>
    <name evidence="3" type="ORF">BKP45_00235</name>
</gene>
<reference evidence="3 4" key="1">
    <citation type="submission" date="2016-10" db="EMBL/GenBank/DDBJ databases">
        <title>Draft genome sequences of four alkaliphilic bacteria belonging to the Anaerobacillus genus.</title>
        <authorList>
            <person name="Bassil N.M."/>
            <person name="Lloyd J.R."/>
        </authorList>
    </citation>
    <scope>NUCLEOTIDE SEQUENCE [LARGE SCALE GENOMIC DNA]</scope>
    <source>
        <strain evidence="3 4">DSM 22531</strain>
    </source>
</reference>
<name>A0A1S2M948_9BACI</name>
<evidence type="ECO:0000256" key="2">
    <source>
        <dbReference type="ARBA" id="ARBA00023231"/>
    </source>
</evidence>
<dbReference type="Proteomes" id="UP000180057">
    <property type="component" value="Unassembled WGS sequence"/>
</dbReference>